<dbReference type="PANTHER" id="PTHR32338:SF10">
    <property type="entry name" value="N-ACETYL-GAMMA-GLUTAMYL-PHOSPHATE REDUCTASE, CHLOROPLASTIC-RELATED"/>
    <property type="match status" value="1"/>
</dbReference>
<comment type="caution">
    <text evidence="10">The sequence shown here is derived from an EMBL/GenBank/DDBJ whole genome shotgun (WGS) entry which is preliminary data.</text>
</comment>
<dbReference type="InterPro" id="IPR058924">
    <property type="entry name" value="AGPR_dimerisation_dom"/>
</dbReference>
<comment type="pathway">
    <text evidence="1 7">Amino-acid biosynthesis; L-arginine biosynthesis; N(2)-acetyl-L-ornithine from L-glutamate: step 3/4.</text>
</comment>
<dbReference type="InterPro" id="IPR000534">
    <property type="entry name" value="Semialdehyde_DH_NAD-bd"/>
</dbReference>
<comment type="catalytic activity">
    <reaction evidence="6 7">
        <text>N-acetyl-L-glutamate 5-semialdehyde + phosphate + NADP(+) = N-acetyl-L-glutamyl 5-phosphate + NADPH + H(+)</text>
        <dbReference type="Rhea" id="RHEA:21588"/>
        <dbReference type="ChEBI" id="CHEBI:15378"/>
        <dbReference type="ChEBI" id="CHEBI:29123"/>
        <dbReference type="ChEBI" id="CHEBI:43474"/>
        <dbReference type="ChEBI" id="CHEBI:57783"/>
        <dbReference type="ChEBI" id="CHEBI:57936"/>
        <dbReference type="ChEBI" id="CHEBI:58349"/>
        <dbReference type="EC" id="1.2.1.38"/>
    </reaction>
</comment>
<evidence type="ECO:0000313" key="10">
    <source>
        <dbReference type="EMBL" id="KMT60804.1"/>
    </source>
</evidence>
<dbReference type="GO" id="GO:0003942">
    <property type="term" value="F:N-acetyl-gamma-glutamyl-phosphate reductase activity"/>
    <property type="evidence" value="ECO:0007669"/>
    <property type="project" value="UniProtKB-UniRule"/>
</dbReference>
<dbReference type="PATRIC" id="fig|1430899.3.peg.509"/>
<sequence length="337" mass="36919">MNISIVGASGYSGLELIRILHNHPYVTIASIHNYSNVGMKINQLFPHLTDIYEATLEEVIPEQIMAQSDCVFFATPSGVSSLAAIPFIKAGFPVIDLSGDFRLDAESYSKWYSKTPADAVYLEKMEYGLAEFRQNVEAKWIANPGCYATSVLLPLLPIVSEQLASDTFIIDAKSGVSGAGKVPNSANHFVNAHDNLALYKINAHQHIPEIERYLGEKSPKFQFLTSLLPLTRGIMSTLYLPLTKAGARRSIELLEETYATKTFVRIQPDGQLPTIKQVVGSNFCDIGLTYNEKTGILTIVSVLDNLVKGAAGQAVQNLNLMFGMDESTGLLQSPIFP</sequence>
<dbReference type="SMART" id="SM00859">
    <property type="entry name" value="Semialdhyde_dh"/>
    <property type="match status" value="1"/>
</dbReference>
<accession>A0A0J8GIH5</accession>
<dbReference type="NCBIfam" id="TIGR01850">
    <property type="entry name" value="argC"/>
    <property type="match status" value="1"/>
</dbReference>
<dbReference type="Gene3D" id="3.30.360.10">
    <property type="entry name" value="Dihydrodipicolinate Reductase, domain 2"/>
    <property type="match status" value="1"/>
</dbReference>
<dbReference type="PANTHER" id="PTHR32338">
    <property type="entry name" value="N-ACETYL-GAMMA-GLUTAMYL-PHOSPHATE REDUCTASE, CHLOROPLASTIC-RELATED-RELATED"/>
    <property type="match status" value="1"/>
</dbReference>
<evidence type="ECO:0000256" key="5">
    <source>
        <dbReference type="ARBA" id="ARBA00023002"/>
    </source>
</evidence>
<dbReference type="GO" id="GO:0006526">
    <property type="term" value="P:L-arginine biosynthetic process"/>
    <property type="evidence" value="ECO:0007669"/>
    <property type="project" value="UniProtKB-UniRule"/>
</dbReference>
<dbReference type="HAMAP" id="MF_00150">
    <property type="entry name" value="ArgC_type1"/>
    <property type="match status" value="1"/>
</dbReference>
<feature type="domain" description="Semialdehyde dehydrogenase NAD-binding" evidence="9">
    <location>
        <begin position="2"/>
        <end position="140"/>
    </location>
</feature>
<dbReference type="Pfam" id="PF01118">
    <property type="entry name" value="Semialdhyde_dh"/>
    <property type="match status" value="1"/>
</dbReference>
<gene>
    <name evidence="7" type="primary">argC</name>
    <name evidence="10" type="ORF">X560_0495</name>
</gene>
<evidence type="ECO:0000256" key="4">
    <source>
        <dbReference type="ARBA" id="ARBA00022857"/>
    </source>
</evidence>
<dbReference type="SUPFAM" id="SSF51735">
    <property type="entry name" value="NAD(P)-binding Rossmann-fold domains"/>
    <property type="match status" value="1"/>
</dbReference>
<evidence type="ECO:0000256" key="8">
    <source>
        <dbReference type="PROSITE-ProRule" id="PRU10010"/>
    </source>
</evidence>
<dbReference type="GO" id="GO:0005737">
    <property type="term" value="C:cytoplasm"/>
    <property type="evidence" value="ECO:0007669"/>
    <property type="project" value="UniProtKB-SubCell"/>
</dbReference>
<keyword evidence="11" id="KW-1185">Reference proteome</keyword>
<proteinExistence type="inferred from homology"/>
<name>A0A0J8GIH5_9LIST</name>
<dbReference type="AlphaFoldDB" id="A0A0J8GIH5"/>
<dbReference type="GO" id="GO:0051287">
    <property type="term" value="F:NAD binding"/>
    <property type="evidence" value="ECO:0007669"/>
    <property type="project" value="InterPro"/>
</dbReference>
<dbReference type="EMBL" id="AZHO01000006">
    <property type="protein sequence ID" value="KMT60804.1"/>
    <property type="molecule type" value="Genomic_DNA"/>
</dbReference>
<dbReference type="OrthoDB" id="9801289at2"/>
<comment type="function">
    <text evidence="7">Catalyzes the NADPH-dependent reduction of N-acetyl-5-glutamyl phosphate to yield N-acetyl-L-glutamate 5-semialdehyde.</text>
</comment>
<protein>
    <recommendedName>
        <fullName evidence="7">N-acetyl-gamma-glutamyl-phosphate reductase</fullName>
        <shortName evidence="7">AGPR</shortName>
        <ecNumber evidence="7">1.2.1.38</ecNumber>
    </recommendedName>
    <alternativeName>
        <fullName evidence="7">N-acetyl-glutamate semialdehyde dehydrogenase</fullName>
        <shortName evidence="7">NAGSA dehydrogenase</shortName>
    </alternativeName>
</protein>
<dbReference type="FunFam" id="3.30.360.10:FF:000014">
    <property type="entry name" value="N-acetyl-gamma-glutamyl-phosphate reductase"/>
    <property type="match status" value="1"/>
</dbReference>
<evidence type="ECO:0000256" key="7">
    <source>
        <dbReference type="HAMAP-Rule" id="MF_00150"/>
    </source>
</evidence>
<dbReference type="InterPro" id="IPR023013">
    <property type="entry name" value="AGPR_AS"/>
</dbReference>
<evidence type="ECO:0000313" key="11">
    <source>
        <dbReference type="Proteomes" id="UP000052258"/>
    </source>
</evidence>
<dbReference type="UniPathway" id="UPA00068">
    <property type="reaction ID" value="UER00108"/>
</dbReference>
<feature type="active site" evidence="7 8">
    <location>
        <position position="146"/>
    </location>
</feature>
<dbReference type="Pfam" id="PF22698">
    <property type="entry name" value="Semialdhyde_dhC_1"/>
    <property type="match status" value="1"/>
</dbReference>
<dbReference type="GO" id="GO:0070401">
    <property type="term" value="F:NADP+ binding"/>
    <property type="evidence" value="ECO:0007669"/>
    <property type="project" value="InterPro"/>
</dbReference>
<keyword evidence="3 7" id="KW-0028">Amino-acid biosynthesis</keyword>
<dbReference type="SUPFAM" id="SSF55347">
    <property type="entry name" value="Glyceraldehyde-3-phosphate dehydrogenase-like, C-terminal domain"/>
    <property type="match status" value="1"/>
</dbReference>
<evidence type="ECO:0000256" key="2">
    <source>
        <dbReference type="ARBA" id="ARBA00022571"/>
    </source>
</evidence>
<dbReference type="RefSeq" id="WP_007472669.1">
    <property type="nucleotide sequence ID" value="NZ_KQ130610.1"/>
</dbReference>
<evidence type="ECO:0000259" key="9">
    <source>
        <dbReference type="SMART" id="SM00859"/>
    </source>
</evidence>
<comment type="subcellular location">
    <subcellularLocation>
        <location evidence="7">Cytoplasm</location>
    </subcellularLocation>
</comment>
<dbReference type="CDD" id="cd23934">
    <property type="entry name" value="AGPR_1_C"/>
    <property type="match status" value="1"/>
</dbReference>
<evidence type="ECO:0000256" key="1">
    <source>
        <dbReference type="ARBA" id="ARBA00004862"/>
    </source>
</evidence>
<organism evidence="10 11">
    <name type="scientific">Listeria fleischmannii 1991</name>
    <dbReference type="NCBI Taxonomy" id="1430899"/>
    <lineage>
        <taxon>Bacteria</taxon>
        <taxon>Bacillati</taxon>
        <taxon>Bacillota</taxon>
        <taxon>Bacilli</taxon>
        <taxon>Bacillales</taxon>
        <taxon>Listeriaceae</taxon>
        <taxon>Listeria</taxon>
    </lineage>
</organism>
<dbReference type="EC" id="1.2.1.38" evidence="7"/>
<comment type="similarity">
    <text evidence="7">Belongs to the NAGSA dehydrogenase family. Type 1 subfamily.</text>
</comment>
<dbReference type="CDD" id="cd17895">
    <property type="entry name" value="AGPR_1_N"/>
    <property type="match status" value="1"/>
</dbReference>
<keyword evidence="7" id="KW-0963">Cytoplasm</keyword>
<dbReference type="InterPro" id="IPR050085">
    <property type="entry name" value="AGPR"/>
</dbReference>
<dbReference type="InterPro" id="IPR036291">
    <property type="entry name" value="NAD(P)-bd_dom_sf"/>
</dbReference>
<evidence type="ECO:0000256" key="6">
    <source>
        <dbReference type="ARBA" id="ARBA00050557"/>
    </source>
</evidence>
<dbReference type="InterPro" id="IPR000706">
    <property type="entry name" value="AGPR_type-1"/>
</dbReference>
<keyword evidence="4 7" id="KW-0521">NADP</keyword>
<evidence type="ECO:0000256" key="3">
    <source>
        <dbReference type="ARBA" id="ARBA00022605"/>
    </source>
</evidence>
<dbReference type="Gene3D" id="3.40.50.720">
    <property type="entry name" value="NAD(P)-binding Rossmann-like Domain"/>
    <property type="match status" value="1"/>
</dbReference>
<dbReference type="Proteomes" id="UP000052258">
    <property type="component" value="Unassembled WGS sequence"/>
</dbReference>
<keyword evidence="2 7" id="KW-0055">Arginine biosynthesis</keyword>
<keyword evidence="5 7" id="KW-0560">Oxidoreductase</keyword>
<reference evidence="10 11" key="1">
    <citation type="journal article" date="2015" name="Genome Biol. Evol.">
        <title>Comparative Genomics of Listeria Sensu Lato: Genus-Wide Differences in Evolutionary Dynamics and the Progressive Gain of Complex, Potentially Pathogenicity-Related Traits through Lateral Gene Transfer.</title>
        <authorList>
            <person name="Chiara M."/>
            <person name="Caruso M."/>
            <person name="D'Erchia A.M."/>
            <person name="Manzari C."/>
            <person name="Fraccalvieri R."/>
            <person name="Goffredo E."/>
            <person name="Latorre L."/>
            <person name="Miccolupo A."/>
            <person name="Padalino I."/>
            <person name="Santagada G."/>
            <person name="Chiocco D."/>
            <person name="Pesole G."/>
            <person name="Horner D.S."/>
            <person name="Parisi A."/>
        </authorList>
    </citation>
    <scope>NUCLEOTIDE SEQUENCE [LARGE SCALE GENOMIC DNA]</scope>
    <source>
        <strain evidence="10 11">1991</strain>
    </source>
</reference>
<dbReference type="PROSITE" id="PS01224">
    <property type="entry name" value="ARGC"/>
    <property type="match status" value="1"/>
</dbReference>